<dbReference type="InterPro" id="IPR015816">
    <property type="entry name" value="Vitellinogen_b-sht_N"/>
</dbReference>
<dbReference type="Gene3D" id="1.25.10.20">
    <property type="entry name" value="Vitellinogen, superhelical"/>
    <property type="match status" value="1"/>
</dbReference>
<evidence type="ECO:0000313" key="10">
    <source>
        <dbReference type="Proteomes" id="UP001142055"/>
    </source>
</evidence>
<dbReference type="Pfam" id="PF09172">
    <property type="entry name" value="Vit_open_b-sht"/>
    <property type="match status" value="1"/>
</dbReference>
<dbReference type="EMBL" id="JAPWDV010000001">
    <property type="protein sequence ID" value="KAJ6224445.1"/>
    <property type="molecule type" value="Genomic_DNA"/>
</dbReference>
<dbReference type="SMART" id="SM01169">
    <property type="entry name" value="DUF1943"/>
    <property type="match status" value="1"/>
</dbReference>
<dbReference type="Pfam" id="PF00094">
    <property type="entry name" value="VWD"/>
    <property type="match status" value="1"/>
</dbReference>
<dbReference type="GO" id="GO:0045735">
    <property type="term" value="F:nutrient reservoir activity"/>
    <property type="evidence" value="ECO:0007669"/>
    <property type="project" value="UniProtKB-KW"/>
</dbReference>
<evidence type="ECO:0000256" key="3">
    <source>
        <dbReference type="ARBA" id="ARBA00023157"/>
    </source>
</evidence>
<dbReference type="Gene3D" id="2.30.230.10">
    <property type="entry name" value="Lipovitellin, beta-sheet shell regions, chain A"/>
    <property type="match status" value="1"/>
</dbReference>
<dbReference type="PANTHER" id="PTHR23345">
    <property type="entry name" value="VITELLOGENIN-RELATED"/>
    <property type="match status" value="1"/>
</dbReference>
<keyword evidence="2" id="KW-0758">Storage protein</keyword>
<dbReference type="InterPro" id="IPR050733">
    <property type="entry name" value="Vitellogenin/Apolipophorin"/>
</dbReference>
<dbReference type="PROSITE" id="PS51233">
    <property type="entry name" value="VWFD"/>
    <property type="match status" value="1"/>
</dbReference>
<feature type="signal peptide" evidence="6">
    <location>
        <begin position="1"/>
        <end position="19"/>
    </location>
</feature>
<dbReference type="SUPFAM" id="SSF48431">
    <property type="entry name" value="Lipovitellin-phosvitin complex, superhelical domain"/>
    <property type="match status" value="1"/>
</dbReference>
<evidence type="ECO:0000256" key="2">
    <source>
        <dbReference type="ARBA" id="ARBA00022761"/>
    </source>
</evidence>
<proteinExistence type="predicted"/>
<dbReference type="SMART" id="SM00638">
    <property type="entry name" value="LPD_N"/>
    <property type="match status" value="1"/>
</dbReference>
<keyword evidence="1 6" id="KW-0732">Signal</keyword>
<dbReference type="OMA" id="PTHHEYP"/>
<keyword evidence="10" id="KW-1185">Reference proteome</keyword>
<evidence type="ECO:0000256" key="5">
    <source>
        <dbReference type="PROSITE-ProRule" id="PRU00557"/>
    </source>
</evidence>
<dbReference type="PANTHER" id="PTHR23345:SF15">
    <property type="entry name" value="VITELLOGENIN 1-RELATED"/>
    <property type="match status" value="1"/>
</dbReference>
<keyword evidence="3" id="KW-1015">Disulfide bond</keyword>
<dbReference type="InterPro" id="IPR015819">
    <property type="entry name" value="Lipid_transp_b-sht_shell"/>
</dbReference>
<dbReference type="Pfam" id="PF01347">
    <property type="entry name" value="Vitellogenin_N"/>
    <property type="match status" value="2"/>
</dbReference>
<dbReference type="InterPro" id="IPR011030">
    <property type="entry name" value="Lipovitellin_superhlx_dom"/>
</dbReference>
<protein>
    <recommendedName>
        <fullName evidence="11">Vitellogenin</fullName>
    </recommendedName>
</protein>
<dbReference type="GO" id="GO:0005319">
    <property type="term" value="F:lipid transporter activity"/>
    <property type="evidence" value="ECO:0007669"/>
    <property type="project" value="InterPro"/>
</dbReference>
<evidence type="ECO:0000256" key="1">
    <source>
        <dbReference type="ARBA" id="ARBA00022729"/>
    </source>
</evidence>
<dbReference type="SUPFAM" id="SSF56968">
    <property type="entry name" value="Lipovitellin-phosvitin complex, beta-sheet shell regions"/>
    <property type="match status" value="2"/>
</dbReference>
<dbReference type="Gene3D" id="2.20.80.10">
    <property type="entry name" value="Lipovitellin-phosvitin complex, chain A, domain 4"/>
    <property type="match status" value="1"/>
</dbReference>
<evidence type="ECO:0008006" key="11">
    <source>
        <dbReference type="Google" id="ProtNLM"/>
    </source>
</evidence>
<comment type="caution">
    <text evidence="9">The sequence shown here is derived from an EMBL/GenBank/DDBJ whole genome shotgun (WGS) entry which is preliminary data.</text>
</comment>
<organism evidence="9 10">
    <name type="scientific">Blomia tropicalis</name>
    <name type="common">Mite</name>
    <dbReference type="NCBI Taxonomy" id="40697"/>
    <lineage>
        <taxon>Eukaryota</taxon>
        <taxon>Metazoa</taxon>
        <taxon>Ecdysozoa</taxon>
        <taxon>Arthropoda</taxon>
        <taxon>Chelicerata</taxon>
        <taxon>Arachnida</taxon>
        <taxon>Acari</taxon>
        <taxon>Acariformes</taxon>
        <taxon>Sarcoptiformes</taxon>
        <taxon>Astigmata</taxon>
        <taxon>Glycyphagoidea</taxon>
        <taxon>Echimyopodidae</taxon>
        <taxon>Blomia</taxon>
    </lineage>
</organism>
<evidence type="ECO:0000256" key="6">
    <source>
        <dbReference type="SAM" id="SignalP"/>
    </source>
</evidence>
<feature type="domain" description="VWFD" evidence="8">
    <location>
        <begin position="1621"/>
        <end position="1813"/>
    </location>
</feature>
<feature type="domain" description="Vitellogenin" evidence="7">
    <location>
        <begin position="31"/>
        <end position="829"/>
    </location>
</feature>
<dbReference type="OrthoDB" id="6507640at2759"/>
<evidence type="ECO:0000256" key="4">
    <source>
        <dbReference type="ARBA" id="ARBA00023180"/>
    </source>
</evidence>
<dbReference type="InterPro" id="IPR001747">
    <property type="entry name" value="Vitellogenin_N"/>
</dbReference>
<name>A0A9Q0MEL5_BLOTA</name>
<dbReference type="InterPro" id="IPR015255">
    <property type="entry name" value="Vitellinogen_open_b-sht"/>
</dbReference>
<comment type="caution">
    <text evidence="5">Lacks conserved residue(s) required for the propagation of feature annotation.</text>
</comment>
<dbReference type="SMART" id="SM00216">
    <property type="entry name" value="VWD"/>
    <property type="match status" value="1"/>
</dbReference>
<reference evidence="9" key="1">
    <citation type="submission" date="2022-12" db="EMBL/GenBank/DDBJ databases">
        <title>Genome assemblies of Blomia tropicalis.</title>
        <authorList>
            <person name="Cui Y."/>
        </authorList>
    </citation>
    <scope>NUCLEOTIDE SEQUENCE</scope>
    <source>
        <tissue evidence="9">Adult mites</tissue>
    </source>
</reference>
<accession>A0A9Q0MEL5</accession>
<feature type="chain" id="PRO_5040273538" description="Vitellogenin" evidence="6">
    <location>
        <begin position="20"/>
        <end position="2001"/>
    </location>
</feature>
<dbReference type="InterPro" id="IPR001846">
    <property type="entry name" value="VWF_type-D"/>
</dbReference>
<keyword evidence="4" id="KW-0325">Glycoprotein</keyword>
<evidence type="ECO:0000259" key="8">
    <source>
        <dbReference type="PROSITE" id="PS51233"/>
    </source>
</evidence>
<gene>
    <name evidence="9" type="ORF">RDWZM_002990</name>
</gene>
<dbReference type="Proteomes" id="UP001142055">
    <property type="component" value="Chromosome 1"/>
</dbReference>
<evidence type="ECO:0000259" key="7">
    <source>
        <dbReference type="PROSITE" id="PS51211"/>
    </source>
</evidence>
<dbReference type="PROSITE" id="PS51211">
    <property type="entry name" value="VITELLOGENIN"/>
    <property type="match status" value="1"/>
</dbReference>
<sequence length="2001" mass="227974">MKTSFGLVFSALFVSAVFCAQIAPNTVPIRLSPGQSYVYSYTGRLVSGISQLDTNAAVLEIKSDIVLQPEEDGTKVAFKMTNIRVGKHNGVVPEHLVGRIVIDHQESEEYKQELSKPIRFLWINGQVKSFEASTHEPEWSINVKKSILSLLNVNLNPQKIIQTERTKENSVYQQRQVEEPLTVYPIYEDGIGGICETVYELKQSPYQWRSVYEKTQYENELVLNVTKTRVYDNCLTQPTIEKTNVDVRGAPVACKNGKSYPAVAGYYPVGVEGEQHTYGPCQIKVQDTPVSQFNYVKYNISKKAQETGYKIESVYGEGKTILETEGKQILVIVQQNVTLEQVLPNEHFGVVEQVSNGIVHEELSFRLPKPIDASPLDIPYYHLFGKVNHKELEQLVPEMLNSLAEDIIANDVASSKNTMQKTVELNNAISVLNIDTLEKIFVKVAQKGRSTRATSQEQIVRKLFIDLIGTAGSTDTALFAIRLFEKNMLTTFEAKELFEAIPQNLFIADLKVVEAYLNLFLSDKVQEQRHLASSIGICFGKMIHETVVKRQQQTPGDLPLDQTVHQQRRAQEYVKNNRNYLPQEKQTHGYHRIRRSAPWEKQFQQELVEREEIQKVLNVLRQALRHATTFHQKVTLIETLAHMGVPEILEILVPYVNNKAPLEELPGYVVESEEQLYEERNFIRQVTIYALAHVSRQYPQQVLSLLMPVYENKAEPYEVRIAAFTIMLQCQPNKQILERVASELHTENNRQVKSFVNSALLTAANFTQPGLKQLAENARLAVQLAPKEQLGVHYSKMVGHDYYDEHKKFGVSYLAEWVSSNVSQIPRAGYVSLSQTKGPFKNVMVELGYNAKGVDSLVKRLFEPNGIVSDAFEAMNTQTKDRRILRKRSSVDSSAQQALQALKEKLNLVVRADDEPKATIFMKLFERTSYFALDRHYIHSIIDSAEDYIKDLASQLMAGKSFHYVKLIMPNQLYKLVPSELGFPVVVTQRHPTIISVKINKAKLQLDMPKQAILPIGANLTVQMQPSLFHASYDFVFAISPATREAVGTHVEKITRVSFPVELSAGFKHNQLSWSVVPTVPQEIVHQKVQAKTFISKAAIASTPDRDWLEESVLIKTKRQPFQYEKQYLKEQLGLGLRVQVQTENPTEQEKPFFCYQTAKKHGIVAALVETCCHGNDVTPREVHIVLETDQEKQVSGFDFNLRYKRVTDLEGKYHPTENTEEESEYERAHEEEMINKSTNKRQAWIWTARAAKNARNSRNVYSDEELTVSTAPTSEQVWEKIFGTKYERKSIKSVARSLLKETEPVWKAHWTEEQGKRYDERNVDEKMPAIIAHDVVLTAIARSSRPVYYGVNALLVKTFDERAYWLKLNAFVRKESIHNYEQTKTIQNHKELCFDGVVSYPVIPDEFYYEPTATQDLKAKMHARLAFGYDCSKKTQQTGVPTIILNGLMEKTNEKVIREEDFARSTQGDYQVQPEGWFYQQCAVDQAQGKPLSYACERAIIEDSYFKQIVFDIEYHNIVPEVKNFTRKLALATKVALYDNLELNESFDGQEPLNKPNKIRITAQYSTRFSDIPLTNLYIESPMENAYFKKVHVPAIRPISALLPVSQVYKNLFKQYDSVDKCVVMENYVRTFDNVTVRLDQLQQSPCQFLVAKDCSAAEKFAIFARQLDTESKTKAVTVMVAGSEIRLLPPTKSSNEAQVVIDGRTVQLQWEQKPELISKNGGDIVIYLRKPRTGATEPIVVVQCKQVDLVVLYDGKNVKIDLGKQYQGTTCGLCGDNNNESENEYTGPDMCIYQKEMDFVSSYALAGQHCEQTPITEGPKRCPLKDQNNAISGRYAKTTSTKYGYVQLKNAETKERSETIQAQANAEELARLNQNQMEQLFNRSPVQGQQQFSGYHAGKYQHIPATPAQQQLMQRLRTYYIQMQDKICFSNQPVVSCVDGVSRPSQYQQQLVSFHCLPSQSISVQRLTIQAQNQVLTQFARKPVHYNQYVQVPVSCVAA</sequence>
<evidence type="ECO:0000313" key="9">
    <source>
        <dbReference type="EMBL" id="KAJ6224445.1"/>
    </source>
</evidence>